<feature type="compositionally biased region" description="Basic and acidic residues" evidence="2">
    <location>
        <begin position="659"/>
        <end position="670"/>
    </location>
</feature>
<dbReference type="eggNOG" id="ENOG502S9QS">
    <property type="taxonomic scope" value="Eukaryota"/>
</dbReference>
<dbReference type="STRING" id="1229662.W3XAW4"/>
<sequence>MAEPYSSALLEVGAETGVDAESEHHQQQQQLLLAPALVSARSDNPSLKCCCGSAECVFLRHSNSILDSVEKDVHNAARIGKALLARHESYMADAERDHLELTSRIEQLEMDNKDLEAKNARTIEENRTLLDQLESLNTTVSDSEAHIKSLEASLLSSQQIIRRLETETARAESLERQIAFLEQEQEQLQTTLSTKHEEARTSMARWQRAERGIIDLQVQLERMEQESKEERERHAEVMGRMEKQRELEKELNTAAGRLKGAAAAKTMGGGSGSTVVSHFVRDLLQDNTSLQQNIVELREMLMNSNDEIQALREELMYHQPADDGDARTAPTLRAELETKKSPERPVPAVSQELHIHHHYHVTPKVESKKTKKKRQVLTPGGFIPPATPPTSTWRRGPRDSINSIMSSRLSIMSEQASDFAPSSAPSSPRSNARNSLFDPASTDSWPASPVTSVDPMSPAWRGHRKLPSNLSARSFQLPSAYSLDVPNHAHTHTIVEEGDGLEEVPDLGIVTDESGADDETSSRDPNTSMDEVDIYISGETEDDRGPQRGHRRAVSHESIMSLTGGLDIHTLKSRPTQMTLRHISNATSITASSTITASPMLSRSPSQMGSLVLRERYAPSVGSLRSVSGPTPNGPSKISSWVGWRPWKGGASEGGTLPKPKEKPSAKDFGRSPGINQIGAIPGFHEYMAAHQKRDPGKVNPDQVDHDALLEGLAE</sequence>
<feature type="compositionally biased region" description="Low complexity" evidence="2">
    <location>
        <begin position="420"/>
        <end position="435"/>
    </location>
</feature>
<feature type="region of interest" description="Disordered" evidence="2">
    <location>
        <begin position="413"/>
        <end position="458"/>
    </location>
</feature>
<evidence type="ECO:0000256" key="1">
    <source>
        <dbReference type="SAM" id="Coils"/>
    </source>
</evidence>
<feature type="compositionally biased region" description="Polar residues" evidence="2">
    <location>
        <begin position="441"/>
        <end position="451"/>
    </location>
</feature>
<feature type="region of interest" description="Disordered" evidence="2">
    <location>
        <begin position="224"/>
        <end position="243"/>
    </location>
</feature>
<dbReference type="OrthoDB" id="4088568at2759"/>
<feature type="compositionally biased region" description="Polar residues" evidence="2">
    <location>
        <begin position="623"/>
        <end position="639"/>
    </location>
</feature>
<dbReference type="GeneID" id="19272311"/>
<proteinExistence type="predicted"/>
<evidence type="ECO:0000313" key="4">
    <source>
        <dbReference type="Proteomes" id="UP000030651"/>
    </source>
</evidence>
<protein>
    <submittedName>
        <fullName evidence="3">Uncharacterized protein</fullName>
    </submittedName>
</protein>
<organism evidence="3 4">
    <name type="scientific">Pestalotiopsis fici (strain W106-1 / CGMCC3.15140)</name>
    <dbReference type="NCBI Taxonomy" id="1229662"/>
    <lineage>
        <taxon>Eukaryota</taxon>
        <taxon>Fungi</taxon>
        <taxon>Dikarya</taxon>
        <taxon>Ascomycota</taxon>
        <taxon>Pezizomycotina</taxon>
        <taxon>Sordariomycetes</taxon>
        <taxon>Xylariomycetidae</taxon>
        <taxon>Amphisphaeriales</taxon>
        <taxon>Sporocadaceae</taxon>
        <taxon>Pestalotiopsis</taxon>
    </lineage>
</organism>
<feature type="region of interest" description="Disordered" evidence="2">
    <location>
        <begin position="537"/>
        <end position="556"/>
    </location>
</feature>
<keyword evidence="1" id="KW-0175">Coiled coil</keyword>
<name>W3XAW4_PESFW</name>
<feature type="compositionally biased region" description="Basic and acidic residues" evidence="2">
    <location>
        <begin position="692"/>
        <end position="709"/>
    </location>
</feature>
<feature type="coiled-coil region" evidence="1">
    <location>
        <begin position="280"/>
        <end position="314"/>
    </location>
</feature>
<dbReference type="AlphaFoldDB" id="W3XAW4"/>
<dbReference type="KEGG" id="pfy:PFICI_07298"/>
<feature type="region of interest" description="Disordered" evidence="2">
    <location>
        <begin position="622"/>
        <end position="677"/>
    </location>
</feature>
<dbReference type="EMBL" id="KI912112">
    <property type="protein sequence ID" value="ETS82296.1"/>
    <property type="molecule type" value="Genomic_DNA"/>
</dbReference>
<keyword evidence="4" id="KW-1185">Reference proteome</keyword>
<feature type="region of interest" description="Disordered" evidence="2">
    <location>
        <begin position="351"/>
        <end position="400"/>
    </location>
</feature>
<evidence type="ECO:0000313" key="3">
    <source>
        <dbReference type="EMBL" id="ETS82296.1"/>
    </source>
</evidence>
<dbReference type="RefSeq" id="XP_007834070.1">
    <property type="nucleotide sequence ID" value="XM_007835879.1"/>
</dbReference>
<feature type="region of interest" description="Disordered" evidence="2">
    <location>
        <begin position="510"/>
        <end position="531"/>
    </location>
</feature>
<accession>W3XAW4</accession>
<dbReference type="InParanoid" id="W3XAW4"/>
<dbReference type="HOGENOM" id="CLU_008442_0_0_1"/>
<reference evidence="4" key="1">
    <citation type="journal article" date="2015" name="BMC Genomics">
        <title>Genomic and transcriptomic analysis of the endophytic fungus Pestalotiopsis fici reveals its lifestyle and high potential for synthesis of natural products.</title>
        <authorList>
            <person name="Wang X."/>
            <person name="Zhang X."/>
            <person name="Liu L."/>
            <person name="Xiang M."/>
            <person name="Wang W."/>
            <person name="Sun X."/>
            <person name="Che Y."/>
            <person name="Guo L."/>
            <person name="Liu G."/>
            <person name="Guo L."/>
            <person name="Wang C."/>
            <person name="Yin W.B."/>
            <person name="Stadler M."/>
            <person name="Zhang X."/>
            <person name="Liu X."/>
        </authorList>
    </citation>
    <scope>NUCLEOTIDE SEQUENCE [LARGE SCALE GENOMIC DNA]</scope>
    <source>
        <strain evidence="4">W106-1 / CGMCC3.15140</strain>
    </source>
</reference>
<gene>
    <name evidence="3" type="ORF">PFICI_07298</name>
</gene>
<dbReference type="Proteomes" id="UP000030651">
    <property type="component" value="Unassembled WGS sequence"/>
</dbReference>
<evidence type="ECO:0000256" key="2">
    <source>
        <dbReference type="SAM" id="MobiDB-lite"/>
    </source>
</evidence>
<dbReference type="Gene3D" id="1.10.287.1490">
    <property type="match status" value="1"/>
</dbReference>
<feature type="region of interest" description="Disordered" evidence="2">
    <location>
        <begin position="689"/>
        <end position="715"/>
    </location>
</feature>